<gene>
    <name evidence="1" type="ORF">LHGZ1_2775</name>
</gene>
<proteinExistence type="predicted"/>
<name>A0A248LML6_9NEIS</name>
<reference evidence="2" key="1">
    <citation type="submission" date="2017-06" db="EMBL/GenBank/DDBJ databases">
        <title>Whole genome sequence of Laribacter hongkongensis LHGZ1.</title>
        <authorList>
            <person name="Chen D."/>
            <person name="Wu H."/>
            <person name="Chen J."/>
        </authorList>
    </citation>
    <scope>NUCLEOTIDE SEQUENCE [LARGE SCALE GENOMIC DNA]</scope>
    <source>
        <strain evidence="2">LHGZ1</strain>
    </source>
</reference>
<organism evidence="1 2">
    <name type="scientific">Laribacter hongkongensis</name>
    <dbReference type="NCBI Taxonomy" id="168471"/>
    <lineage>
        <taxon>Bacteria</taxon>
        <taxon>Pseudomonadati</taxon>
        <taxon>Pseudomonadota</taxon>
        <taxon>Betaproteobacteria</taxon>
        <taxon>Neisseriales</taxon>
        <taxon>Aquaspirillaceae</taxon>
        <taxon>Laribacter</taxon>
    </lineage>
</organism>
<dbReference type="AlphaFoldDB" id="A0A248LML6"/>
<dbReference type="EMBL" id="CP022115">
    <property type="protein sequence ID" value="ASJ25606.1"/>
    <property type="molecule type" value="Genomic_DNA"/>
</dbReference>
<accession>A0A248LML6</accession>
<evidence type="ECO:0000313" key="1">
    <source>
        <dbReference type="EMBL" id="ASJ25606.1"/>
    </source>
</evidence>
<protein>
    <submittedName>
        <fullName evidence="1">Uncharacterized protein</fullName>
    </submittedName>
</protein>
<dbReference type="Proteomes" id="UP000197424">
    <property type="component" value="Chromosome"/>
</dbReference>
<evidence type="ECO:0000313" key="2">
    <source>
        <dbReference type="Proteomes" id="UP000197424"/>
    </source>
</evidence>
<sequence length="58" mass="6402">MVILLALGPLARRHTAPPPENRQKKVRPEPHFVFIYTAVLHGPTKQMMSGVASSGMHV</sequence>